<reference evidence="2" key="1">
    <citation type="journal article" date="2021" name="Proc. Natl. Acad. Sci. U.S.A.">
        <title>Three genomes in the algal genus Volvox reveal the fate of a haploid sex-determining region after a transition to homothallism.</title>
        <authorList>
            <person name="Yamamoto K."/>
            <person name="Hamaji T."/>
            <person name="Kawai-Toyooka H."/>
            <person name="Matsuzaki R."/>
            <person name="Takahashi F."/>
            <person name="Nishimura Y."/>
            <person name="Kawachi M."/>
            <person name="Noguchi H."/>
            <person name="Minakuchi Y."/>
            <person name="Umen J.G."/>
            <person name="Toyoda A."/>
            <person name="Nozaki H."/>
        </authorList>
    </citation>
    <scope>NUCLEOTIDE SEQUENCE</scope>
    <source>
        <strain evidence="2">NIES-3786</strain>
    </source>
</reference>
<feature type="compositionally biased region" description="Polar residues" evidence="1">
    <location>
        <begin position="67"/>
        <end position="80"/>
    </location>
</feature>
<sequence>MSAGRDTTRQGCGAASRQPYRASSRGSCGCGSSIAGIVAVSPVGVTDPLSELMAPPASGPGLLGLASTRTGRCNGQSEARTQGWPRRAMLGKASAAALVALLLSGDASAREANPEVPLSKSCIASGESVCGRT</sequence>
<name>A0A8J4G423_9CHLO</name>
<dbReference type="AlphaFoldDB" id="A0A8J4G423"/>
<organism evidence="2 3">
    <name type="scientific">Volvox reticuliferus</name>
    <dbReference type="NCBI Taxonomy" id="1737510"/>
    <lineage>
        <taxon>Eukaryota</taxon>
        <taxon>Viridiplantae</taxon>
        <taxon>Chlorophyta</taxon>
        <taxon>core chlorophytes</taxon>
        <taxon>Chlorophyceae</taxon>
        <taxon>CS clade</taxon>
        <taxon>Chlamydomonadales</taxon>
        <taxon>Volvocaceae</taxon>
        <taxon>Volvox</taxon>
    </lineage>
</organism>
<protein>
    <submittedName>
        <fullName evidence="2">Uncharacterized protein</fullName>
    </submittedName>
</protein>
<evidence type="ECO:0000313" key="3">
    <source>
        <dbReference type="Proteomes" id="UP000747110"/>
    </source>
</evidence>
<dbReference type="EMBL" id="BNCP01000006">
    <property type="protein sequence ID" value="GIL74852.1"/>
    <property type="molecule type" value="Genomic_DNA"/>
</dbReference>
<comment type="caution">
    <text evidence="2">The sequence shown here is derived from an EMBL/GenBank/DDBJ whole genome shotgun (WGS) entry which is preliminary data.</text>
</comment>
<proteinExistence type="predicted"/>
<gene>
    <name evidence="2" type="ORF">Vretifemale_4720</name>
</gene>
<evidence type="ECO:0000256" key="1">
    <source>
        <dbReference type="SAM" id="MobiDB-lite"/>
    </source>
</evidence>
<feature type="region of interest" description="Disordered" evidence="1">
    <location>
        <begin position="1"/>
        <end position="28"/>
    </location>
</feature>
<evidence type="ECO:0000313" key="2">
    <source>
        <dbReference type="EMBL" id="GIL74852.1"/>
    </source>
</evidence>
<feature type="region of interest" description="Disordered" evidence="1">
    <location>
        <begin position="60"/>
        <end position="81"/>
    </location>
</feature>
<accession>A0A8J4G423</accession>
<dbReference type="Proteomes" id="UP000747110">
    <property type="component" value="Unassembled WGS sequence"/>
</dbReference>
<keyword evidence="3" id="KW-1185">Reference proteome</keyword>